<comment type="similarity">
    <text evidence="2 6">Belongs to the acyl-CoA dehydrogenase family.</text>
</comment>
<dbReference type="InterPro" id="IPR009075">
    <property type="entry name" value="AcylCo_DH/oxidase_C"/>
</dbReference>
<dbReference type="SUPFAM" id="SSF47203">
    <property type="entry name" value="Acyl-CoA dehydrogenase C-terminal domain-like"/>
    <property type="match status" value="1"/>
</dbReference>
<dbReference type="Gene3D" id="1.20.140.10">
    <property type="entry name" value="Butyryl-CoA Dehydrogenase, subunit A, domain 3"/>
    <property type="match status" value="1"/>
</dbReference>
<accession>X7ZVD2</accession>
<evidence type="ECO:0000259" key="7">
    <source>
        <dbReference type="Pfam" id="PF00441"/>
    </source>
</evidence>
<dbReference type="AlphaFoldDB" id="X7ZVD2"/>
<evidence type="ECO:0000256" key="1">
    <source>
        <dbReference type="ARBA" id="ARBA00001974"/>
    </source>
</evidence>
<evidence type="ECO:0000256" key="2">
    <source>
        <dbReference type="ARBA" id="ARBA00009347"/>
    </source>
</evidence>
<keyword evidence="4 6" id="KW-0274">FAD</keyword>
<gene>
    <name evidence="9" type="ORF">I553_5163</name>
</gene>
<comment type="caution">
    <text evidence="9">The sequence shown here is derived from an EMBL/GenBank/DDBJ whole genome shotgun (WGS) entry which is preliminary data.</text>
</comment>
<dbReference type="SUPFAM" id="SSF56645">
    <property type="entry name" value="Acyl-CoA dehydrogenase NM domain-like"/>
    <property type="match status" value="1"/>
</dbReference>
<organism evidence="9">
    <name type="scientific">Mycobacterium xenopi 4042</name>
    <dbReference type="NCBI Taxonomy" id="1299334"/>
    <lineage>
        <taxon>Bacteria</taxon>
        <taxon>Bacillati</taxon>
        <taxon>Actinomycetota</taxon>
        <taxon>Actinomycetes</taxon>
        <taxon>Mycobacteriales</taxon>
        <taxon>Mycobacteriaceae</taxon>
        <taxon>Mycobacterium</taxon>
    </lineage>
</organism>
<dbReference type="Gene3D" id="2.40.110.10">
    <property type="entry name" value="Butyryl-CoA Dehydrogenase, subunit A, domain 2"/>
    <property type="match status" value="1"/>
</dbReference>
<dbReference type="InterPro" id="IPR036250">
    <property type="entry name" value="AcylCo_DH-like_C"/>
</dbReference>
<dbReference type="GO" id="GO:0050660">
    <property type="term" value="F:flavin adenine dinucleotide binding"/>
    <property type="evidence" value="ECO:0007669"/>
    <property type="project" value="InterPro"/>
</dbReference>
<dbReference type="Gene3D" id="1.10.540.10">
    <property type="entry name" value="Acyl-CoA dehydrogenase/oxidase, N-terminal domain"/>
    <property type="match status" value="1"/>
</dbReference>
<protein>
    <submittedName>
        <fullName evidence="9">Acyl-CoA dehydrogenase, C-terminal domain protein</fullName>
    </submittedName>
</protein>
<feature type="domain" description="Acyl-CoA dehydrogenase/oxidase C-terminal" evidence="7">
    <location>
        <begin position="232"/>
        <end position="381"/>
    </location>
</feature>
<evidence type="ECO:0000256" key="5">
    <source>
        <dbReference type="ARBA" id="ARBA00023002"/>
    </source>
</evidence>
<dbReference type="PANTHER" id="PTHR43292:SF3">
    <property type="entry name" value="ACYL-COA DEHYDROGENASE FADE29"/>
    <property type="match status" value="1"/>
</dbReference>
<dbReference type="GO" id="GO:0016627">
    <property type="term" value="F:oxidoreductase activity, acting on the CH-CH group of donors"/>
    <property type="evidence" value="ECO:0007669"/>
    <property type="project" value="InterPro"/>
</dbReference>
<evidence type="ECO:0000256" key="3">
    <source>
        <dbReference type="ARBA" id="ARBA00022630"/>
    </source>
</evidence>
<dbReference type="InterPro" id="IPR037069">
    <property type="entry name" value="AcylCoA_DH/ox_N_sf"/>
</dbReference>
<name>X7ZVD2_MYCXE</name>
<evidence type="ECO:0000259" key="8">
    <source>
        <dbReference type="Pfam" id="PF02770"/>
    </source>
</evidence>
<dbReference type="InterPro" id="IPR052161">
    <property type="entry name" value="Mycobact_Acyl-CoA_DH"/>
</dbReference>
<keyword evidence="5 6" id="KW-0560">Oxidoreductase</keyword>
<dbReference type="InterPro" id="IPR006091">
    <property type="entry name" value="Acyl-CoA_Oxase/DH_mid-dom"/>
</dbReference>
<dbReference type="PANTHER" id="PTHR43292">
    <property type="entry name" value="ACYL-COA DEHYDROGENASE"/>
    <property type="match status" value="1"/>
</dbReference>
<sequence>MPVRAPDTQRILDAFDEELSRSADQLDTLRVPVGGLAAELANSRMLMNWLFDGGWVRWGWPEHVGGLGGSAIIRYEILERLALRGYDIPHHLQVLEVLGPVVVSHAPRLAAALLPSALRGDELWCQGFSEPEAGSDLAALRTKATLRADRKFVINGQKIWTSYGAYADRMMMLARTGTVSDRHRGMVMLLVDLDSPGIERRPIALASGREELAEFFFTDVVVDMERLVGPVGSGWSVAMDLLQYERGGYAWMRMAIATNRLQELLRTTDVNPWNTERYALAGSVVGRAYLNLAALRARTSATLCRLTNGEVVGEQTSIDKVLLSTAEQDVFDACDALVGTEMLIGDDAAAKRWREEWWYSRAASIYGGAREIQDTIIADKMMKLPKENVSGR</sequence>
<evidence type="ECO:0000256" key="6">
    <source>
        <dbReference type="RuleBase" id="RU362125"/>
    </source>
</evidence>
<dbReference type="Pfam" id="PF02770">
    <property type="entry name" value="Acyl-CoA_dh_M"/>
    <property type="match status" value="1"/>
</dbReference>
<feature type="domain" description="Acyl-CoA oxidase/dehydrogenase middle" evidence="8">
    <location>
        <begin position="125"/>
        <end position="220"/>
    </location>
</feature>
<comment type="cofactor">
    <cofactor evidence="1 6">
        <name>FAD</name>
        <dbReference type="ChEBI" id="CHEBI:57692"/>
    </cofactor>
</comment>
<dbReference type="PATRIC" id="fig|1299334.3.peg.7121"/>
<dbReference type="InterPro" id="IPR046373">
    <property type="entry name" value="Acyl-CoA_Oxase/DH_mid-dom_sf"/>
</dbReference>
<reference evidence="9" key="1">
    <citation type="submission" date="2014-01" db="EMBL/GenBank/DDBJ databases">
        <authorList>
            <person name="Brown-Elliot B."/>
            <person name="Wallace R."/>
            <person name="Lenaerts A."/>
            <person name="Ordway D."/>
            <person name="DeGroote M.A."/>
            <person name="Parker T."/>
            <person name="Sizemore C."/>
            <person name="Tallon L.J."/>
            <person name="Sadzewicz L.K."/>
            <person name="Sengamalay N."/>
            <person name="Fraser C.M."/>
            <person name="Hine E."/>
            <person name="Shefchek K.A."/>
            <person name="Das S.P."/>
            <person name="Tettelin H."/>
        </authorList>
    </citation>
    <scope>NUCLEOTIDE SEQUENCE [LARGE SCALE GENOMIC DNA]</scope>
    <source>
        <strain evidence="9">4042</strain>
    </source>
</reference>
<dbReference type="Pfam" id="PF00441">
    <property type="entry name" value="Acyl-CoA_dh_1"/>
    <property type="match status" value="1"/>
</dbReference>
<evidence type="ECO:0000313" key="9">
    <source>
        <dbReference type="EMBL" id="EUA23577.1"/>
    </source>
</evidence>
<keyword evidence="3 6" id="KW-0285">Flavoprotein</keyword>
<dbReference type="GO" id="GO:0005886">
    <property type="term" value="C:plasma membrane"/>
    <property type="evidence" value="ECO:0007669"/>
    <property type="project" value="TreeGrafter"/>
</dbReference>
<dbReference type="InterPro" id="IPR009100">
    <property type="entry name" value="AcylCoA_DH/oxidase_NM_dom_sf"/>
</dbReference>
<evidence type="ECO:0000256" key="4">
    <source>
        <dbReference type="ARBA" id="ARBA00022827"/>
    </source>
</evidence>
<proteinExistence type="inferred from homology"/>
<dbReference type="EMBL" id="JAOB01000069">
    <property type="protein sequence ID" value="EUA23577.1"/>
    <property type="molecule type" value="Genomic_DNA"/>
</dbReference>